<keyword evidence="9" id="KW-1185">Reference proteome</keyword>
<dbReference type="Gene3D" id="2.40.50.960">
    <property type="match status" value="1"/>
</dbReference>
<dbReference type="PANTHER" id="PTHR14487:SF3">
    <property type="entry name" value="ADRENOCORTICAL DYSPLASIA PROTEIN HOMOLOG"/>
    <property type="match status" value="1"/>
</dbReference>
<evidence type="ECO:0000256" key="1">
    <source>
        <dbReference type="ARBA" id="ARBA00004123"/>
    </source>
</evidence>
<evidence type="ECO:0000256" key="6">
    <source>
        <dbReference type="SAM" id="MobiDB-lite"/>
    </source>
</evidence>
<evidence type="ECO:0000256" key="5">
    <source>
        <dbReference type="ARBA" id="ARBA00023242"/>
    </source>
</evidence>
<evidence type="ECO:0000313" key="8">
    <source>
        <dbReference type="EMBL" id="MBN3294216.1"/>
    </source>
</evidence>
<feature type="compositionally biased region" description="Basic and acidic residues" evidence="6">
    <location>
        <begin position="500"/>
        <end position="513"/>
    </location>
</feature>
<organism evidence="8 9">
    <name type="scientific">Polypterus senegalus</name>
    <name type="common">Senegal bichir</name>
    <dbReference type="NCBI Taxonomy" id="55291"/>
    <lineage>
        <taxon>Eukaryota</taxon>
        <taxon>Metazoa</taxon>
        <taxon>Chordata</taxon>
        <taxon>Craniata</taxon>
        <taxon>Vertebrata</taxon>
        <taxon>Euteleostomi</taxon>
        <taxon>Actinopterygii</taxon>
        <taxon>Polypteriformes</taxon>
        <taxon>Polypteridae</taxon>
        <taxon>Polypterus</taxon>
    </lineage>
</organism>
<protein>
    <submittedName>
        <fullName evidence="8">ACD protein</fullName>
    </submittedName>
</protein>
<dbReference type="EMBL" id="JAAWVN010025499">
    <property type="protein sequence ID" value="MBN3294216.1"/>
    <property type="molecule type" value="Genomic_DNA"/>
</dbReference>
<evidence type="ECO:0000256" key="4">
    <source>
        <dbReference type="ARBA" id="ARBA00022895"/>
    </source>
</evidence>
<dbReference type="Proteomes" id="UP001166052">
    <property type="component" value="Unassembled WGS sequence"/>
</dbReference>
<proteinExistence type="predicted"/>
<feature type="non-terminal residue" evidence="8">
    <location>
        <position position="582"/>
    </location>
</feature>
<reference evidence="8" key="1">
    <citation type="journal article" date="2021" name="Cell">
        <title>Tracing the genetic footprints of vertebrate landing in non-teleost ray-finned fishes.</title>
        <authorList>
            <person name="Bi X."/>
            <person name="Wang K."/>
            <person name="Yang L."/>
            <person name="Pan H."/>
            <person name="Jiang H."/>
            <person name="Wei Q."/>
            <person name="Fang M."/>
            <person name="Yu H."/>
            <person name="Zhu C."/>
            <person name="Cai Y."/>
            <person name="He Y."/>
            <person name="Gan X."/>
            <person name="Zeng H."/>
            <person name="Yu D."/>
            <person name="Zhu Y."/>
            <person name="Jiang H."/>
            <person name="Qiu Q."/>
            <person name="Yang H."/>
            <person name="Zhang Y.E."/>
            <person name="Wang W."/>
            <person name="Zhu M."/>
            <person name="He S."/>
            <person name="Zhang G."/>
        </authorList>
    </citation>
    <scope>NUCLEOTIDE SEQUENCE</scope>
    <source>
        <strain evidence="8">Bchr_001</strain>
    </source>
</reference>
<dbReference type="InterPro" id="IPR028631">
    <property type="entry name" value="ACD"/>
</dbReference>
<comment type="subcellular location">
    <subcellularLocation>
        <location evidence="2">Chromosome</location>
        <location evidence="2">Telomere</location>
    </subcellularLocation>
    <subcellularLocation>
        <location evidence="1">Nucleus</location>
    </subcellularLocation>
</comment>
<feature type="region of interest" description="Disordered" evidence="6">
    <location>
        <begin position="309"/>
        <end position="370"/>
    </location>
</feature>
<evidence type="ECO:0000313" key="9">
    <source>
        <dbReference type="Proteomes" id="UP001166052"/>
    </source>
</evidence>
<dbReference type="RefSeq" id="XP_039618973.1">
    <property type="nucleotide sequence ID" value="XM_039763039.1"/>
</dbReference>
<accession>A0ABS2Z822</accession>
<sequence length="582" mass="64721">MELSTAFFQPWIVKLIEQYENSEELTKAVKAKVLKFVNLAALQNETTEGQNVIVYLSDHETYIPAVISQEAIQALDEEEDHYVLSDLKNKVIVLRKYRVMFQAETEEKKCEFIIEILNFRIMSIYTDTPHVCDCKGLPEVKQKIHKLWLSFVGEDSISTASHAGMSLTQMLSYMKEDGFTNLVNLATECLDLSDPADRPSTSWDTRLLFPAPLTGWKAERRKNKGVKSFSIPISLLAIPEEQKKILDNIPEWMEDYVSPREDTGMEVLPAVDMSVSAESDSTATSFSPLISEKTVGSCDTGASQLPWNQYPGLDLTDHSSHGTVSHIDSPEDQSRQPSIVEHATSSSTSAKLHTQKESSQNQQLAPIVDSDNLDRTPLLFRMSSLKHHNQAVQTFVSRQISEGSLTNYQKPGPSRAETSSSFALSTSIPQPMAVSSEATLSDLQGDSRENVKVQRKFLSAKRKCLTLDPASKKAVVSSEDNTLRKAVCIRDSTRASASPAKEKSKESGLEMRSDQNHVCTTRNMTGASAINETFQTPITKHSDGTPFMYVYQPSIGLQKRVASLKLSGALLNWAAHYIAKQE</sequence>
<feature type="region of interest" description="Disordered" evidence="6">
    <location>
        <begin position="403"/>
        <end position="424"/>
    </location>
</feature>
<keyword evidence="5" id="KW-0539">Nucleus</keyword>
<dbReference type="GeneID" id="120535293"/>
<feature type="compositionally biased region" description="Polar residues" evidence="6">
    <location>
        <begin position="343"/>
        <end position="364"/>
    </location>
</feature>
<evidence type="ECO:0000259" key="7">
    <source>
        <dbReference type="Pfam" id="PF10341"/>
    </source>
</evidence>
<feature type="region of interest" description="Disordered" evidence="6">
    <location>
        <begin position="492"/>
        <end position="513"/>
    </location>
</feature>
<dbReference type="InterPro" id="IPR019437">
    <property type="entry name" value="TPP1/Est3"/>
</dbReference>
<gene>
    <name evidence="8" type="primary">Acd</name>
    <name evidence="8" type="ORF">GTO92_0014219</name>
</gene>
<evidence type="ECO:0000256" key="2">
    <source>
        <dbReference type="ARBA" id="ARBA00004574"/>
    </source>
</evidence>
<evidence type="ECO:0000256" key="3">
    <source>
        <dbReference type="ARBA" id="ARBA00022454"/>
    </source>
</evidence>
<comment type="caution">
    <text evidence="8">The sequence shown here is derived from an EMBL/GenBank/DDBJ whole genome shotgun (WGS) entry which is preliminary data.</text>
</comment>
<dbReference type="PANTHER" id="PTHR14487">
    <property type="entry name" value="ADRENOCORTICAL DYSPLASIA PROTEIN ACD"/>
    <property type="match status" value="1"/>
</dbReference>
<feature type="domain" description="Shelterin complex subunit TPP1/Est3" evidence="7">
    <location>
        <begin position="9"/>
        <end position="151"/>
    </location>
</feature>
<keyword evidence="4" id="KW-0779">Telomere</keyword>
<dbReference type="RefSeq" id="XP_039618972.1">
    <property type="nucleotide sequence ID" value="XM_039763038.1"/>
</dbReference>
<keyword evidence="3" id="KW-0158">Chromosome</keyword>
<feature type="non-terminal residue" evidence="8">
    <location>
        <position position="1"/>
    </location>
</feature>
<dbReference type="Pfam" id="PF10341">
    <property type="entry name" value="TPP1"/>
    <property type="match status" value="1"/>
</dbReference>
<name>A0ABS2Z822_POLSE</name>